<reference evidence="6 7" key="1">
    <citation type="submission" date="2017-03" db="EMBL/GenBank/DDBJ databases">
        <authorList>
            <person name="Afonso C.L."/>
            <person name="Miller P.J."/>
            <person name="Scott M.A."/>
            <person name="Spackman E."/>
            <person name="Goraichik I."/>
            <person name="Dimitrov K.M."/>
            <person name="Suarez D.L."/>
            <person name="Swayne D.E."/>
        </authorList>
    </citation>
    <scope>NUCLEOTIDE SEQUENCE [LARGE SCALE GENOMIC DNA]</scope>
    <source>
        <strain evidence="6 7">CECT 8625</strain>
    </source>
</reference>
<organism evidence="6 7">
    <name type="scientific">Roseivivax jejudonensis</name>
    <dbReference type="NCBI Taxonomy" id="1529041"/>
    <lineage>
        <taxon>Bacteria</taxon>
        <taxon>Pseudomonadati</taxon>
        <taxon>Pseudomonadota</taxon>
        <taxon>Alphaproteobacteria</taxon>
        <taxon>Rhodobacterales</taxon>
        <taxon>Roseobacteraceae</taxon>
        <taxon>Roseivivax</taxon>
    </lineage>
</organism>
<dbReference type="RefSeq" id="WP_085792344.1">
    <property type="nucleotide sequence ID" value="NZ_FWFK01000004.1"/>
</dbReference>
<dbReference type="InterPro" id="IPR029052">
    <property type="entry name" value="Metallo-depent_PP-like"/>
</dbReference>
<dbReference type="EMBL" id="FWFK01000004">
    <property type="protein sequence ID" value="SLN52770.1"/>
    <property type="molecule type" value="Genomic_DNA"/>
</dbReference>
<evidence type="ECO:0000313" key="7">
    <source>
        <dbReference type="Proteomes" id="UP000193570"/>
    </source>
</evidence>
<dbReference type="GO" id="GO:0000166">
    <property type="term" value="F:nucleotide binding"/>
    <property type="evidence" value="ECO:0007669"/>
    <property type="project" value="UniProtKB-KW"/>
</dbReference>
<evidence type="ECO:0000259" key="4">
    <source>
        <dbReference type="Pfam" id="PF00149"/>
    </source>
</evidence>
<gene>
    <name evidence="6" type="primary">yfkN_5</name>
    <name evidence="6" type="ORF">ROJ8625_02674</name>
</gene>
<evidence type="ECO:0000259" key="5">
    <source>
        <dbReference type="Pfam" id="PF02872"/>
    </source>
</evidence>
<feature type="domain" description="Calcineurin-like phosphoesterase" evidence="4">
    <location>
        <begin position="22"/>
        <end position="261"/>
    </location>
</feature>
<keyword evidence="7" id="KW-1185">Reference proteome</keyword>
<dbReference type="GO" id="GO:0046872">
    <property type="term" value="F:metal ion binding"/>
    <property type="evidence" value="ECO:0007669"/>
    <property type="project" value="InterPro"/>
</dbReference>
<protein>
    <submittedName>
        <fullName evidence="6">Trifunctional nucleotide phosphoesterase protein YfkN</fullName>
    </submittedName>
</protein>
<keyword evidence="2" id="KW-0732">Signal</keyword>
<dbReference type="InterPro" id="IPR036907">
    <property type="entry name" value="5'-Nucleotdase_C_sf"/>
</dbReference>
<proteinExistence type="inferred from homology"/>
<dbReference type="Gene3D" id="3.60.21.10">
    <property type="match status" value="1"/>
</dbReference>
<dbReference type="InterPro" id="IPR006179">
    <property type="entry name" value="5_nucleotidase/apyrase"/>
</dbReference>
<dbReference type="PANTHER" id="PTHR11575">
    <property type="entry name" value="5'-NUCLEOTIDASE-RELATED"/>
    <property type="match status" value="1"/>
</dbReference>
<evidence type="ECO:0000313" key="6">
    <source>
        <dbReference type="EMBL" id="SLN52770.1"/>
    </source>
</evidence>
<dbReference type="GO" id="GO:0016788">
    <property type="term" value="F:hydrolase activity, acting on ester bonds"/>
    <property type="evidence" value="ECO:0007669"/>
    <property type="project" value="InterPro"/>
</dbReference>
<dbReference type="InterPro" id="IPR006146">
    <property type="entry name" value="5'-Nucleotdase_CS"/>
</dbReference>
<dbReference type="SUPFAM" id="SSF56300">
    <property type="entry name" value="Metallo-dependent phosphatases"/>
    <property type="match status" value="1"/>
</dbReference>
<comment type="similarity">
    <text evidence="1 3">Belongs to the 5'-nucleotidase family.</text>
</comment>
<keyword evidence="3" id="KW-0378">Hydrolase</keyword>
<dbReference type="SUPFAM" id="SSF55816">
    <property type="entry name" value="5'-nucleotidase (syn. UDP-sugar hydrolase), C-terminal domain"/>
    <property type="match status" value="1"/>
</dbReference>
<feature type="domain" description="5'-Nucleotidase C-terminal" evidence="5">
    <location>
        <begin position="421"/>
        <end position="537"/>
    </location>
</feature>
<accession>A0A1X6ZJ94</accession>
<dbReference type="Pfam" id="PF02872">
    <property type="entry name" value="5_nucleotid_C"/>
    <property type="match status" value="1"/>
</dbReference>
<dbReference type="PROSITE" id="PS00786">
    <property type="entry name" value="5_NUCLEOTIDASE_2"/>
    <property type="match status" value="1"/>
</dbReference>
<dbReference type="GO" id="GO:0009166">
    <property type="term" value="P:nucleotide catabolic process"/>
    <property type="evidence" value="ECO:0007669"/>
    <property type="project" value="InterPro"/>
</dbReference>
<name>A0A1X6ZJ94_9RHOB</name>
<dbReference type="Pfam" id="PF00149">
    <property type="entry name" value="Metallophos"/>
    <property type="match status" value="1"/>
</dbReference>
<evidence type="ECO:0000256" key="2">
    <source>
        <dbReference type="ARBA" id="ARBA00022729"/>
    </source>
</evidence>
<dbReference type="Proteomes" id="UP000193570">
    <property type="component" value="Unassembled WGS sequence"/>
</dbReference>
<evidence type="ECO:0000256" key="1">
    <source>
        <dbReference type="ARBA" id="ARBA00006654"/>
    </source>
</evidence>
<dbReference type="GO" id="GO:0030288">
    <property type="term" value="C:outer membrane-bounded periplasmic space"/>
    <property type="evidence" value="ECO:0007669"/>
    <property type="project" value="TreeGrafter"/>
</dbReference>
<evidence type="ECO:0000256" key="3">
    <source>
        <dbReference type="RuleBase" id="RU362119"/>
    </source>
</evidence>
<keyword evidence="3" id="KW-0547">Nucleotide-binding</keyword>
<dbReference type="AlphaFoldDB" id="A0A1X6ZJ94"/>
<dbReference type="PANTHER" id="PTHR11575:SF6">
    <property type="entry name" value="2',3'-CYCLIC-NUCLEOTIDE 2'-PHOSPHODIESTERASE_3'-NUCLEOTIDASE"/>
    <property type="match status" value="1"/>
</dbReference>
<sequence length="624" mass="66754">MEDAFRQAGGARTNVAESVVSLRVLATSDLHMHLYPHDYHADRPDDSRGLAALARVIQAASAGADNCLLVDNGDLIQGSPMGDTAAEAVANDPDRPHPAIAALNRLGYDVATLGNHEFDFGLDAVERIYAQAAFPVVLANVARSAPDGGGPVFPAFAVIERDVVTKCGGTVPLRIGITGFAPPETTIWNRAKLEERVVTESILDSARRTVPRMREAGCDIVIALCHAGTSGADAAGESDRAARELAAVTGIDVVVAGHSHERFPGPDDCGSGLIAGTPVVVPGCHGSDLGQIDLTLARASDGRWHCRDSTVRLRPADAPVGPAPESWTDSKASYARVLNAVFDDHVRTLSRMRRPLGTLDHPVTTYFAAAGDYRAAGLVAWALRRHILRVAPVGSLDHGPLLVSTTTYPAGARRGAEGYLDIPRGRLRMRHVNELYPFANMLVLRRVRGAELRAWLERSAACYETVAPGARDLPLLAPTTPLYDLEIIDGLTWQIDLSRPPGTGRVRYLCHRGQPIGDDEPFTLALNDYRDSGSGGFCAPRSGPALHHFDMPVPEILADILSHPGARPPDRPAPWRFAPMPDATVVLDTGASARSHRIRGLQLGLIDVGGPAPPGFARFRKTMS</sequence>
<dbReference type="PRINTS" id="PR01607">
    <property type="entry name" value="APYRASEFAMLY"/>
</dbReference>
<dbReference type="InterPro" id="IPR008334">
    <property type="entry name" value="5'-Nucleotdase_C"/>
</dbReference>
<dbReference type="OrthoDB" id="9803927at2"/>
<dbReference type="InterPro" id="IPR004843">
    <property type="entry name" value="Calcineurin-like_PHP"/>
</dbReference>
<dbReference type="Gene3D" id="3.90.780.10">
    <property type="entry name" value="5'-Nucleotidase, C-terminal domain"/>
    <property type="match status" value="1"/>
</dbReference>